<dbReference type="InterPro" id="IPR013216">
    <property type="entry name" value="Methyltransf_11"/>
</dbReference>
<evidence type="ECO:0000256" key="2">
    <source>
        <dbReference type="ARBA" id="ARBA00022603"/>
    </source>
</evidence>
<evidence type="ECO:0000256" key="3">
    <source>
        <dbReference type="ARBA" id="ARBA00022679"/>
    </source>
</evidence>
<dbReference type="OrthoDB" id="415602at2759"/>
<dbReference type="EMBL" id="CAMXCT020005001">
    <property type="protein sequence ID" value="CAL1164399.1"/>
    <property type="molecule type" value="Genomic_DNA"/>
</dbReference>
<feature type="region of interest" description="Disordered" evidence="4">
    <location>
        <begin position="259"/>
        <end position="284"/>
    </location>
</feature>
<protein>
    <submittedName>
        <fullName evidence="7">Methyltransferase-like protein 13</fullName>
    </submittedName>
</protein>
<dbReference type="Proteomes" id="UP001152797">
    <property type="component" value="Unassembled WGS sequence"/>
</dbReference>
<feature type="domain" description="Methyltransferase type 11" evidence="5">
    <location>
        <begin position="71"/>
        <end position="171"/>
    </location>
</feature>
<evidence type="ECO:0000256" key="4">
    <source>
        <dbReference type="SAM" id="MobiDB-lite"/>
    </source>
</evidence>
<proteinExistence type="inferred from homology"/>
<name>A0A9P1GI29_9DINO</name>
<dbReference type="PANTHER" id="PTHR12176">
    <property type="entry name" value="SAM-DEPENDENT METHYLTRANSFERASE SUPERFAMILY PROTEIN"/>
    <property type="match status" value="1"/>
</dbReference>
<sequence length="301" mass="33709">MDCDELSMALPRYPNGPKADPMKPDYANPDFWDARFQDTEGLFDWYATYDELNDTFEEFCPIKSHCEDSLLVVGCGNSAFSAELHGAGYQHITSIDISNSAISKMKQLFDRPGMTWQVMDATAMTFDGDSFHLAVDKGTLDAMMSPGTNEFAGAMLEEVWRVLRPEGLLIVVSHSGKRLQLLKSHGTWQCLEIRKCRLSPQATFINMLRCKLPPGAPLKDALQQPQLLQEAAEEAKQALRRMAFLDAFRIFKARKQAQAGHIQEAEEEPPGEAGEAVSNGSNGSDPRRQPFCWIYVLRKVV</sequence>
<evidence type="ECO:0000259" key="5">
    <source>
        <dbReference type="Pfam" id="PF08241"/>
    </source>
</evidence>
<dbReference type="AlphaFoldDB" id="A0A9P1GI29"/>
<dbReference type="Pfam" id="PF08241">
    <property type="entry name" value="Methyltransf_11"/>
    <property type="match status" value="1"/>
</dbReference>
<dbReference type="GO" id="GO:0008757">
    <property type="term" value="F:S-adenosylmethionine-dependent methyltransferase activity"/>
    <property type="evidence" value="ECO:0007669"/>
    <property type="project" value="InterPro"/>
</dbReference>
<dbReference type="Gene3D" id="3.40.50.150">
    <property type="entry name" value="Vaccinia Virus protein VP39"/>
    <property type="match status" value="1"/>
</dbReference>
<dbReference type="GO" id="GO:0032259">
    <property type="term" value="P:methylation"/>
    <property type="evidence" value="ECO:0007669"/>
    <property type="project" value="UniProtKB-KW"/>
</dbReference>
<keyword evidence="3" id="KW-0808">Transferase</keyword>
<comment type="similarity">
    <text evidence="1">Belongs to the methyltransferase superfamily.</text>
</comment>
<organism evidence="6">
    <name type="scientific">Cladocopium goreaui</name>
    <dbReference type="NCBI Taxonomy" id="2562237"/>
    <lineage>
        <taxon>Eukaryota</taxon>
        <taxon>Sar</taxon>
        <taxon>Alveolata</taxon>
        <taxon>Dinophyceae</taxon>
        <taxon>Suessiales</taxon>
        <taxon>Symbiodiniaceae</taxon>
        <taxon>Cladocopium</taxon>
    </lineage>
</organism>
<dbReference type="InterPro" id="IPR051419">
    <property type="entry name" value="Lys/N-term_MeTrsfase_sf"/>
</dbReference>
<evidence type="ECO:0000256" key="1">
    <source>
        <dbReference type="ARBA" id="ARBA00008361"/>
    </source>
</evidence>
<evidence type="ECO:0000313" key="7">
    <source>
        <dbReference type="EMBL" id="CAL4798336.1"/>
    </source>
</evidence>
<evidence type="ECO:0000313" key="8">
    <source>
        <dbReference type="Proteomes" id="UP001152797"/>
    </source>
</evidence>
<keyword evidence="8" id="KW-1185">Reference proteome</keyword>
<evidence type="ECO:0000313" key="6">
    <source>
        <dbReference type="EMBL" id="CAI4011024.1"/>
    </source>
</evidence>
<dbReference type="EMBL" id="CAMXCT010005001">
    <property type="protein sequence ID" value="CAI4011024.1"/>
    <property type="molecule type" value="Genomic_DNA"/>
</dbReference>
<accession>A0A9P1GI29</accession>
<reference evidence="7 8" key="2">
    <citation type="submission" date="2024-05" db="EMBL/GenBank/DDBJ databases">
        <authorList>
            <person name="Chen Y."/>
            <person name="Shah S."/>
            <person name="Dougan E. K."/>
            <person name="Thang M."/>
            <person name="Chan C."/>
        </authorList>
    </citation>
    <scope>NUCLEOTIDE SEQUENCE [LARGE SCALE GENOMIC DNA]</scope>
</reference>
<dbReference type="SUPFAM" id="SSF53335">
    <property type="entry name" value="S-adenosyl-L-methionine-dependent methyltransferases"/>
    <property type="match status" value="1"/>
</dbReference>
<gene>
    <name evidence="6" type="ORF">C1SCF055_LOCUS36232</name>
</gene>
<comment type="caution">
    <text evidence="6">The sequence shown here is derived from an EMBL/GenBank/DDBJ whole genome shotgun (WGS) entry which is preliminary data.</text>
</comment>
<keyword evidence="2 7" id="KW-0489">Methyltransferase</keyword>
<dbReference type="CDD" id="cd02440">
    <property type="entry name" value="AdoMet_MTases"/>
    <property type="match status" value="1"/>
</dbReference>
<dbReference type="EMBL" id="CAMXCT030005001">
    <property type="protein sequence ID" value="CAL4798336.1"/>
    <property type="molecule type" value="Genomic_DNA"/>
</dbReference>
<reference evidence="6" key="1">
    <citation type="submission" date="2022-10" db="EMBL/GenBank/DDBJ databases">
        <authorList>
            <person name="Chen Y."/>
            <person name="Dougan E. K."/>
            <person name="Chan C."/>
            <person name="Rhodes N."/>
            <person name="Thang M."/>
        </authorList>
    </citation>
    <scope>NUCLEOTIDE SEQUENCE</scope>
</reference>
<dbReference type="InterPro" id="IPR029063">
    <property type="entry name" value="SAM-dependent_MTases_sf"/>
</dbReference>